<protein>
    <submittedName>
        <fullName evidence="1">Uncharacterized protein</fullName>
    </submittedName>
</protein>
<keyword evidence="2" id="KW-1185">Reference proteome</keyword>
<evidence type="ECO:0000313" key="1">
    <source>
        <dbReference type="EMBL" id="SOB79702.1"/>
    </source>
</evidence>
<dbReference type="AlphaFoldDB" id="A0A285QI16"/>
<sequence>MDLLRLRFEPEDQWHGKVTADVSAKGFAGRGSGWFATAELRNFVAAMSAFPLDAENLPSITGGFGATQEALEQVHVAIAFAPHDVRGSIRATVRLATEVWNADTADLASSVLVRFLVTYADLDKFGAAISGLLDGEIAEATLQSWNA</sequence>
<accession>A0A285QI16</accession>
<organism evidence="1 2">
    <name type="scientific">Sphingomonas guangdongensis</name>
    <dbReference type="NCBI Taxonomy" id="1141890"/>
    <lineage>
        <taxon>Bacteria</taxon>
        <taxon>Pseudomonadati</taxon>
        <taxon>Pseudomonadota</taxon>
        <taxon>Alphaproteobacteria</taxon>
        <taxon>Sphingomonadales</taxon>
        <taxon>Sphingomonadaceae</taxon>
        <taxon>Sphingomonas</taxon>
    </lineage>
</organism>
<proteinExistence type="predicted"/>
<dbReference type="EMBL" id="OBMI01000001">
    <property type="protein sequence ID" value="SOB79702.1"/>
    <property type="molecule type" value="Genomic_DNA"/>
</dbReference>
<dbReference type="Proteomes" id="UP000219494">
    <property type="component" value="Unassembled WGS sequence"/>
</dbReference>
<dbReference type="OrthoDB" id="7565826at2"/>
<name>A0A285QI16_9SPHN</name>
<reference evidence="1 2" key="1">
    <citation type="submission" date="2017-07" db="EMBL/GenBank/DDBJ databases">
        <authorList>
            <person name="Sun Z.S."/>
            <person name="Albrecht U."/>
            <person name="Echele G."/>
            <person name="Lee C.C."/>
        </authorList>
    </citation>
    <scope>NUCLEOTIDE SEQUENCE [LARGE SCALE GENOMIC DNA]</scope>
    <source>
        <strain evidence="1 2">CGMCC 1.12672</strain>
    </source>
</reference>
<dbReference type="RefSeq" id="WP_144033512.1">
    <property type="nucleotide sequence ID" value="NZ_OBMI01000001.1"/>
</dbReference>
<gene>
    <name evidence="1" type="ORF">SAMN06297144_0688</name>
</gene>
<evidence type="ECO:0000313" key="2">
    <source>
        <dbReference type="Proteomes" id="UP000219494"/>
    </source>
</evidence>